<keyword evidence="3" id="KW-1185">Reference proteome</keyword>
<feature type="compositionally biased region" description="Basic residues" evidence="1">
    <location>
        <begin position="1"/>
        <end position="11"/>
    </location>
</feature>
<sequence length="91" mass="10289">NFIIARKPRKHLAQEPALRHSHGTRANYQRAMDQPEQNHVALREDVDTNKGKMDKLLELMQAMASNPQSTKNNGNASWPPFGLPANYTPPE</sequence>
<comment type="caution">
    <text evidence="2">The sequence shown here is derived from an EMBL/GenBank/DDBJ whole genome shotgun (WGS) entry which is preliminary data.</text>
</comment>
<feature type="non-terminal residue" evidence="2">
    <location>
        <position position="1"/>
    </location>
</feature>
<proteinExistence type="predicted"/>
<evidence type="ECO:0000256" key="1">
    <source>
        <dbReference type="SAM" id="MobiDB-lite"/>
    </source>
</evidence>
<accession>A0A392S6A1</accession>
<name>A0A392S6A1_9FABA</name>
<reference evidence="2 3" key="1">
    <citation type="journal article" date="2018" name="Front. Plant Sci.">
        <title>Red Clover (Trifolium pratense) and Zigzag Clover (T. medium) - A Picture of Genomic Similarities and Differences.</title>
        <authorList>
            <person name="Dluhosova J."/>
            <person name="Istvanek J."/>
            <person name="Nedelnik J."/>
            <person name="Repkova J."/>
        </authorList>
    </citation>
    <scope>NUCLEOTIDE SEQUENCE [LARGE SCALE GENOMIC DNA]</scope>
    <source>
        <strain evidence="3">cv. 10/8</strain>
        <tissue evidence="2">Leaf</tissue>
    </source>
</reference>
<evidence type="ECO:0000313" key="2">
    <source>
        <dbReference type="EMBL" id="MCI43510.1"/>
    </source>
</evidence>
<organism evidence="2 3">
    <name type="scientific">Trifolium medium</name>
    <dbReference type="NCBI Taxonomy" id="97028"/>
    <lineage>
        <taxon>Eukaryota</taxon>
        <taxon>Viridiplantae</taxon>
        <taxon>Streptophyta</taxon>
        <taxon>Embryophyta</taxon>
        <taxon>Tracheophyta</taxon>
        <taxon>Spermatophyta</taxon>
        <taxon>Magnoliopsida</taxon>
        <taxon>eudicotyledons</taxon>
        <taxon>Gunneridae</taxon>
        <taxon>Pentapetalae</taxon>
        <taxon>rosids</taxon>
        <taxon>fabids</taxon>
        <taxon>Fabales</taxon>
        <taxon>Fabaceae</taxon>
        <taxon>Papilionoideae</taxon>
        <taxon>50 kb inversion clade</taxon>
        <taxon>NPAAA clade</taxon>
        <taxon>Hologalegina</taxon>
        <taxon>IRL clade</taxon>
        <taxon>Trifolieae</taxon>
        <taxon>Trifolium</taxon>
    </lineage>
</organism>
<dbReference type="AlphaFoldDB" id="A0A392S6A1"/>
<feature type="compositionally biased region" description="Polar residues" evidence="1">
    <location>
        <begin position="66"/>
        <end position="76"/>
    </location>
</feature>
<feature type="region of interest" description="Disordered" evidence="1">
    <location>
        <begin position="66"/>
        <end position="91"/>
    </location>
</feature>
<feature type="non-terminal residue" evidence="2">
    <location>
        <position position="91"/>
    </location>
</feature>
<dbReference type="Proteomes" id="UP000265520">
    <property type="component" value="Unassembled WGS sequence"/>
</dbReference>
<feature type="region of interest" description="Disordered" evidence="1">
    <location>
        <begin position="1"/>
        <end position="22"/>
    </location>
</feature>
<evidence type="ECO:0000313" key="3">
    <source>
        <dbReference type="Proteomes" id="UP000265520"/>
    </source>
</evidence>
<protein>
    <submittedName>
        <fullName evidence="2">Uncharacterized protein</fullName>
    </submittedName>
</protein>
<dbReference type="EMBL" id="LXQA010318410">
    <property type="protein sequence ID" value="MCI43510.1"/>
    <property type="molecule type" value="Genomic_DNA"/>
</dbReference>